<dbReference type="eggNOG" id="COG0405">
    <property type="taxonomic scope" value="Bacteria"/>
</dbReference>
<proteinExistence type="predicted"/>
<accession>B7CC93</accession>
<evidence type="ECO:0000313" key="1">
    <source>
        <dbReference type="EMBL" id="EEC89618.1"/>
    </source>
</evidence>
<dbReference type="HOGENOM" id="CLU_014813_3_1_9"/>
<dbReference type="STRING" id="518637.EUBIFOR_01796"/>
<protein>
    <submittedName>
        <fullName evidence="1">Putative gamma-glutamyltransferase</fullName>
    </submittedName>
</protein>
<name>B7CC93_9FIRM</name>
<dbReference type="Proteomes" id="UP000004315">
    <property type="component" value="Unassembled WGS sequence"/>
</dbReference>
<dbReference type="Gene3D" id="1.10.246.130">
    <property type="match status" value="1"/>
</dbReference>
<dbReference type="InterPro" id="IPR043137">
    <property type="entry name" value="GGT_ssub_C"/>
</dbReference>
<dbReference type="Gene3D" id="3.60.20.40">
    <property type="match status" value="1"/>
</dbReference>
<dbReference type="PANTHER" id="PTHR43881">
    <property type="entry name" value="GAMMA-GLUTAMYLTRANSPEPTIDASE (AFU_ORTHOLOGUE AFUA_4G13580)"/>
    <property type="match status" value="1"/>
</dbReference>
<keyword evidence="2" id="KW-1185">Reference proteome</keyword>
<dbReference type="InterPro" id="IPR043138">
    <property type="entry name" value="GGT_lsub"/>
</dbReference>
<dbReference type="EMBL" id="ABYT01000096">
    <property type="protein sequence ID" value="EEC89618.1"/>
    <property type="molecule type" value="Genomic_DNA"/>
</dbReference>
<dbReference type="PANTHER" id="PTHR43881:SF1">
    <property type="entry name" value="GAMMA-GLUTAMYLTRANSPEPTIDASE (AFU_ORTHOLOGUE AFUA_4G13580)"/>
    <property type="match status" value="1"/>
</dbReference>
<evidence type="ECO:0000313" key="2">
    <source>
        <dbReference type="Proteomes" id="UP000004315"/>
    </source>
</evidence>
<dbReference type="Pfam" id="PF01019">
    <property type="entry name" value="G_glu_transpept"/>
    <property type="match status" value="1"/>
</dbReference>
<dbReference type="MEROPS" id="T03.025"/>
<dbReference type="SUPFAM" id="SSF56235">
    <property type="entry name" value="N-terminal nucleophile aminohydrolases (Ntn hydrolases)"/>
    <property type="match status" value="1"/>
</dbReference>
<organism evidence="1 2">
    <name type="scientific">Holdemanella biformis DSM 3989</name>
    <dbReference type="NCBI Taxonomy" id="518637"/>
    <lineage>
        <taxon>Bacteria</taxon>
        <taxon>Bacillati</taxon>
        <taxon>Bacillota</taxon>
        <taxon>Erysipelotrichia</taxon>
        <taxon>Erysipelotrichales</taxon>
        <taxon>Erysipelotrichaceae</taxon>
        <taxon>Holdemanella</taxon>
    </lineage>
</organism>
<dbReference type="InterPro" id="IPR029055">
    <property type="entry name" value="Ntn_hydrolases_N"/>
</dbReference>
<reference evidence="1 2" key="1">
    <citation type="submission" date="2008-11" db="EMBL/GenBank/DDBJ databases">
        <title>Draft genome sequence of Eubacterium biforme (DSM 3989).</title>
        <authorList>
            <person name="Sudarsanam P."/>
            <person name="Ley R."/>
            <person name="Guruge J."/>
            <person name="Turnbaugh P.J."/>
            <person name="Mahowald M."/>
            <person name="Liep D."/>
            <person name="Gordon J."/>
        </authorList>
    </citation>
    <scope>NUCLEOTIDE SEQUENCE [LARGE SCALE GENOMIC DNA]</scope>
    <source>
        <strain evidence="1 2">DSM 3989</strain>
    </source>
</reference>
<gene>
    <name evidence="1" type="ORF">EUBIFOR_01796</name>
</gene>
<dbReference type="PRINTS" id="PR01210">
    <property type="entry name" value="GGTRANSPTASE"/>
</dbReference>
<sequence length="533" mass="59579">MYNGLGEKDMEIDYYKNPFASKRMNVIARNGVVCTGNNLAAQAGLRMLLQGGNAVDAAIATAACLTVVEPCSNGLGSDGFAIVWMKDKMYGMNSSGHSPYAISADQIDEIPKRGWIPVTVPGAVKGWKALSERFGSLPFKKLLEPAIDYARNGYPVSAEIARMWKKALNAIPNSEEFKGWYETFTFDGKTPEPGQMICMPKLADALEKIADTNTDALYYGELASRIDEESRKFGGFLRKKDLEDHKVEWVDPIHVNYHGYQVWELPPNGQGIVALMALNILNNFQFKTRDVDCIHTQMEALKMAFADAKEYVTDPKCMEMPVRDLISVEYGKQRANQIKHTALPPRKDKPHGSGTVYLCTADKGGNMVSYIQSNYMGFGSGIVVDGVSLQNRGYDFSLDPTHVNYLMPHKKTYHTIIPGFLTKDNKPIGPFGVMGGYMQPQGHMQVVTNMIDFHLNPQMALDAKRFQWIENKKFILEPGFDENIISELKKRGHEIEIEEELAMFGRGQIIVRLENGVYIAGCESRTDSNIACY</sequence>
<dbReference type="InterPro" id="IPR052896">
    <property type="entry name" value="GGT-like_enzyme"/>
</dbReference>
<keyword evidence="1" id="KW-0808">Transferase</keyword>
<comment type="caution">
    <text evidence="1">The sequence shown here is derived from an EMBL/GenBank/DDBJ whole genome shotgun (WGS) entry which is preliminary data.</text>
</comment>
<dbReference type="GO" id="GO:0016740">
    <property type="term" value="F:transferase activity"/>
    <property type="evidence" value="ECO:0007669"/>
    <property type="project" value="UniProtKB-KW"/>
</dbReference>
<dbReference type="AlphaFoldDB" id="B7CC93"/>